<evidence type="ECO:0000313" key="4">
    <source>
        <dbReference type="Proteomes" id="UP000002705"/>
    </source>
</evidence>
<feature type="region of interest" description="Disordered" evidence="1">
    <location>
        <begin position="1"/>
        <end position="45"/>
    </location>
</feature>
<feature type="transmembrane region" description="Helical" evidence="2">
    <location>
        <begin position="167"/>
        <end position="189"/>
    </location>
</feature>
<accession>Q39CL9</accession>
<evidence type="ECO:0000256" key="2">
    <source>
        <dbReference type="SAM" id="Phobius"/>
    </source>
</evidence>
<dbReference type="GeneID" id="45099723"/>
<feature type="transmembrane region" description="Helical" evidence="2">
    <location>
        <begin position="92"/>
        <end position="111"/>
    </location>
</feature>
<keyword evidence="2" id="KW-0812">Transmembrane</keyword>
<name>Q39CL9_BURL3</name>
<protein>
    <recommendedName>
        <fullName evidence="5">Transmembrane protein</fullName>
    </recommendedName>
</protein>
<dbReference type="RefSeq" id="WP_011353304.1">
    <property type="nucleotide sequence ID" value="NC_007510.1"/>
</dbReference>
<dbReference type="KEGG" id="bur:Bcep18194_A6203"/>
<keyword evidence="4" id="KW-1185">Reference proteome</keyword>
<feature type="transmembrane region" description="Helical" evidence="2">
    <location>
        <begin position="61"/>
        <end position="80"/>
    </location>
</feature>
<evidence type="ECO:0000313" key="3">
    <source>
        <dbReference type="EMBL" id="ABB09797.1"/>
    </source>
</evidence>
<reference evidence="3" key="1">
    <citation type="submission" date="2009-01" db="EMBL/GenBank/DDBJ databases">
        <title>Complete sequence of chromosome 1 of Burkholderia sp. 383.</title>
        <authorList>
            <consortium name="US DOE Joint Genome Institute"/>
            <person name="Copeland A."/>
            <person name="Lucas S."/>
            <person name="Lapidus A."/>
            <person name="Barry K."/>
            <person name="Detter J.C."/>
            <person name="Glavina T."/>
            <person name="Hammon N."/>
            <person name="Israni S."/>
            <person name="Pitluck S."/>
            <person name="Chain P."/>
            <person name="Malfatti S."/>
            <person name="Shin M."/>
            <person name="Vergez L."/>
            <person name="Schmutz J."/>
            <person name="Larimer F."/>
            <person name="Land M."/>
            <person name="Kyrpides N."/>
            <person name="Lykidis A."/>
            <person name="Richardson P."/>
        </authorList>
    </citation>
    <scope>NUCLEOTIDE SEQUENCE</scope>
    <source>
        <strain evidence="3">383</strain>
    </source>
</reference>
<dbReference type="Proteomes" id="UP000002705">
    <property type="component" value="Chromosome 1"/>
</dbReference>
<proteinExistence type="predicted"/>
<dbReference type="PATRIC" id="fig|482957.22.peg.3214"/>
<dbReference type="HOGENOM" id="CLU_1233121_0_0_4"/>
<keyword evidence="2" id="KW-1133">Transmembrane helix</keyword>
<feature type="transmembrane region" description="Helical" evidence="2">
    <location>
        <begin position="142"/>
        <end position="161"/>
    </location>
</feature>
<organism evidence="3 4">
    <name type="scientific">Burkholderia lata (strain ATCC 17760 / DSM 23089 / LMG 22485 / NCIMB 9086 / R18194 / 383)</name>
    <dbReference type="NCBI Taxonomy" id="482957"/>
    <lineage>
        <taxon>Bacteria</taxon>
        <taxon>Pseudomonadati</taxon>
        <taxon>Pseudomonadota</taxon>
        <taxon>Betaproteobacteria</taxon>
        <taxon>Burkholderiales</taxon>
        <taxon>Burkholderiaceae</taxon>
        <taxon>Burkholderia</taxon>
        <taxon>Burkholderia cepacia complex</taxon>
    </lineage>
</organism>
<sequence>MSNEIPPETEEALDSREPAHAGAPPIDSASGDEPDTPPVDVDADREWNWPRRAKVQAWPDLIQWAAVSFFVSVAIVWVAAGISSSLTLQPDQYGILLAVLSAITGLVVGAFDDRPKKIEDMETYNDEEAKAIALTAKEDGNWCAAGMAAFGLPALLARIYAPAGGSHYWNAIGVTMATFVVFFGATIAVRTTRAEIARQKAKFDAHNLALRKQNPPANSGLNKT</sequence>
<dbReference type="AlphaFoldDB" id="Q39CL9"/>
<evidence type="ECO:0008006" key="5">
    <source>
        <dbReference type="Google" id="ProtNLM"/>
    </source>
</evidence>
<keyword evidence="2" id="KW-0472">Membrane</keyword>
<evidence type="ECO:0000256" key="1">
    <source>
        <dbReference type="SAM" id="MobiDB-lite"/>
    </source>
</evidence>
<gene>
    <name evidence="3" type="ordered locus">Bcep18194_A6203</name>
</gene>
<dbReference type="EMBL" id="CP000151">
    <property type="protein sequence ID" value="ABB09797.1"/>
    <property type="molecule type" value="Genomic_DNA"/>
</dbReference>